<dbReference type="GO" id="GO:0031297">
    <property type="term" value="P:replication fork processing"/>
    <property type="evidence" value="ECO:0007669"/>
    <property type="project" value="InterPro"/>
</dbReference>
<dbReference type="GO" id="GO:0043596">
    <property type="term" value="C:nuclear replication fork"/>
    <property type="evidence" value="ECO:0007669"/>
    <property type="project" value="TreeGrafter"/>
</dbReference>
<dbReference type="InterPro" id="IPR042320">
    <property type="entry name" value="MMS22-like"/>
</dbReference>
<sequence length="988" mass="111878">MAGFLIPTSPHSPKFDAICDAPLFGDDAVNVWGLDDCTENYKFHPNCLTDDELVRAMKKVDSLHAFDFLRRFLYLIKGIQAVITSATDNLVLLHIRLDIVTMFLKLLERDLVLPLKDVLELDPPTASPQEYLMEWVFDLMVSDHSLCSCYSILWLLLIRHGECTSNGWYKYLHGKVVQIHSGKRRIVKGALDSIRARMDLANPVGTVNKSRLWSLYWSTLVATTPLYEKSRVILGGSERPTASNSISRFSTVAWIIRNQFLGHTPPSEESIRHALESILALQAIWGADVEVVHSLWLYFSRKLDSMTDQRSKDSKSSVTELHPYTLFCDVTVQAFLSHSTDVLNIIRVALPSLTRQGVANYFMLIECLLRACLKSSQTHKVASGLIEFVASLFGGVEEAHLKWFCDWEVGRRCAALEALQNLLVLGLYGDSLIDREFEQSLIRLARLACRFREALVQQVKSNAAESGANVTNLTNLGYRDKLEQLALSFCQSLLPNLISRTEWLCRLLDAPLIEMLCSSVRGEWLSFLRDLLSSCCRCNASCPVAWKTRLWSDVLPYFLSRACTNGLWAKEAAEVAQLYLLLALSPSSNLSAWDLLSWFAFKTELSFLFRRLYLRRLFNDPDFLNSLLCTQITAVDVEQAWQFYTTWVTYRLIDDTDDHGSVPSLRAMGCELPDGVSTLMDVADVETSLLRLCQRFEAVETFRERMAFKSDTLRRLTPLAQLLNSTMERFLIASASWEVEITAVYRATASLFQVASSLLYSPDGVFTHLFNTFLLPPWRRLRESPVKKTTVQSCVAENLPAFLRGIAQLNFLKDPFIVRMLRELLRTVFFSVGAKTVASAIQTSDLTLYRAHLLKVLAQEFISHLDEPSSGWCENAQMWMNFFEEMDKGTMTLAQGLRDAPYLLWPVAALLANVGNAKSYTCLSDRCVSAFTTFSTRWTNAKSTTDDGVDSDTLRKDIVASLQTVYRLTTNPSTASVLNKYWKKFDLC</sequence>
<dbReference type="PANTHER" id="PTHR28547">
    <property type="entry name" value="PROTEIN MMS22-LIKE"/>
    <property type="match status" value="1"/>
</dbReference>
<dbReference type="GO" id="GO:0000724">
    <property type="term" value="P:double-strand break repair via homologous recombination"/>
    <property type="evidence" value="ECO:0007669"/>
    <property type="project" value="InterPro"/>
</dbReference>
<evidence type="ECO:0000313" key="2">
    <source>
        <dbReference type="Proteomes" id="UP000282613"/>
    </source>
</evidence>
<dbReference type="AlphaFoldDB" id="A0A158R705"/>
<dbReference type="PANTHER" id="PTHR28547:SF1">
    <property type="entry name" value="PROTEIN MMS22-LIKE"/>
    <property type="match status" value="1"/>
</dbReference>
<evidence type="ECO:0000313" key="3">
    <source>
        <dbReference type="WBParaSite" id="TASK_0000124001-mRNA-1"/>
    </source>
</evidence>
<dbReference type="WBParaSite" id="TASK_0000124001-mRNA-1">
    <property type="protein sequence ID" value="TASK_0000124001-mRNA-1"/>
    <property type="gene ID" value="TASK_0000124001"/>
</dbReference>
<reference evidence="3" key="1">
    <citation type="submission" date="2016-04" db="UniProtKB">
        <authorList>
            <consortium name="WormBaseParasite"/>
        </authorList>
    </citation>
    <scope>IDENTIFICATION</scope>
</reference>
<name>A0A158R705_TAEAS</name>
<evidence type="ECO:0000313" key="1">
    <source>
        <dbReference type="EMBL" id="VDK22728.1"/>
    </source>
</evidence>
<reference evidence="1 2" key="2">
    <citation type="submission" date="2018-11" db="EMBL/GenBank/DDBJ databases">
        <authorList>
            <consortium name="Pathogen Informatics"/>
        </authorList>
    </citation>
    <scope>NUCLEOTIDE SEQUENCE [LARGE SCALE GENOMIC DNA]</scope>
</reference>
<protein>
    <submittedName>
        <fullName evidence="3">Rif1_N domain-containing protein</fullName>
    </submittedName>
</protein>
<organism evidence="3">
    <name type="scientific">Taenia asiatica</name>
    <name type="common">Asian tapeworm</name>
    <dbReference type="NCBI Taxonomy" id="60517"/>
    <lineage>
        <taxon>Eukaryota</taxon>
        <taxon>Metazoa</taxon>
        <taxon>Spiralia</taxon>
        <taxon>Lophotrochozoa</taxon>
        <taxon>Platyhelminthes</taxon>
        <taxon>Cestoda</taxon>
        <taxon>Eucestoda</taxon>
        <taxon>Cyclophyllidea</taxon>
        <taxon>Taeniidae</taxon>
        <taxon>Taenia</taxon>
    </lineage>
</organism>
<dbReference type="OrthoDB" id="8193282at2759"/>
<keyword evidence="2" id="KW-1185">Reference proteome</keyword>
<dbReference type="Proteomes" id="UP000282613">
    <property type="component" value="Unassembled WGS sequence"/>
</dbReference>
<accession>A0A158R705</accession>
<gene>
    <name evidence="1" type="ORF">TASK_LOCUS1241</name>
</gene>
<dbReference type="EMBL" id="UYRS01000283">
    <property type="protein sequence ID" value="VDK22728.1"/>
    <property type="molecule type" value="Genomic_DNA"/>
</dbReference>
<proteinExistence type="predicted"/>